<dbReference type="AlphaFoldDB" id="A0A369JGY6"/>
<dbReference type="SUPFAM" id="SSF144000">
    <property type="entry name" value="Oxysterol-binding protein-like"/>
    <property type="match status" value="1"/>
</dbReference>
<dbReference type="GO" id="GO:0008142">
    <property type="term" value="F:oxysterol binding"/>
    <property type="evidence" value="ECO:0007669"/>
    <property type="project" value="TreeGrafter"/>
</dbReference>
<dbReference type="GO" id="GO:0016020">
    <property type="term" value="C:membrane"/>
    <property type="evidence" value="ECO:0007669"/>
    <property type="project" value="TreeGrafter"/>
</dbReference>
<dbReference type="GO" id="GO:0005829">
    <property type="term" value="C:cytosol"/>
    <property type="evidence" value="ECO:0007669"/>
    <property type="project" value="TreeGrafter"/>
</dbReference>
<dbReference type="Gene3D" id="3.30.70.3490">
    <property type="match status" value="1"/>
</dbReference>
<dbReference type="Gene3D" id="2.40.160.120">
    <property type="match status" value="1"/>
</dbReference>
<evidence type="ECO:0000256" key="1">
    <source>
        <dbReference type="ARBA" id="ARBA00008842"/>
    </source>
</evidence>
<feature type="region of interest" description="Disordered" evidence="3">
    <location>
        <begin position="276"/>
        <end position="386"/>
    </location>
</feature>
<dbReference type="Gene3D" id="6.10.250.1430">
    <property type="match status" value="1"/>
</dbReference>
<feature type="compositionally biased region" description="Basic and acidic residues" evidence="3">
    <location>
        <begin position="404"/>
        <end position="427"/>
    </location>
</feature>
<comment type="caution">
    <text evidence="4">The sequence shown here is derived from an EMBL/GenBank/DDBJ whole genome shotgun (WGS) entry which is preliminary data.</text>
</comment>
<dbReference type="STRING" id="39966.A0A369JGY6"/>
<dbReference type="InterPro" id="IPR018494">
    <property type="entry name" value="Oxysterol-bd_CS"/>
</dbReference>
<feature type="region of interest" description="Disordered" evidence="3">
    <location>
        <begin position="404"/>
        <end position="429"/>
    </location>
</feature>
<evidence type="ECO:0000256" key="2">
    <source>
        <dbReference type="RuleBase" id="RU003844"/>
    </source>
</evidence>
<sequence>MSSTEVAGEASLVLAVPNDAVPASQRGSWTSFLKSIASFSGDLSSLTAPPFILSPVSLTEFPAYWCEHPDIFAAIADAKDDESRALAVLRWFISTLKGQYTSRNESMGSEKKSVINFPPRNVPTHLTRNRPLNPVLGELFYGKWPATSTSSSSQGTTTLLVEQVSHHPPITAYVIENKTKGLRLIGHNAQKTSFSAGSIIVKQIGHAILTVSLPNNTKVEYLITLPRLRIDGLWYGSPYIELTDTSYIVGGGYVSTIEFKGKGYFSGKSHSFKAVVSPSSSASSSSSSASSTPSSYTSYFSSNNNNNSNSNSTPSNSTPTTHTIDGTWHTTSSYTSGKFRGRPFHDVSSDHHHHHHGKTGSKKVEVTAVGGGGGGDGDGGGEEMGEFETRRLWRDVARGIREGDFESASREKGRIENEQRQRRKDEQAAGTTWALKHFVRVESDPVYERLGKLIKIVPPTEDTYVFQDNSPVKP</sequence>
<dbReference type="PROSITE" id="PS01013">
    <property type="entry name" value="OSBP"/>
    <property type="match status" value="1"/>
</dbReference>
<dbReference type="InterPro" id="IPR037239">
    <property type="entry name" value="OSBP_sf"/>
</dbReference>
<evidence type="ECO:0000313" key="4">
    <source>
        <dbReference type="EMBL" id="RDB19675.1"/>
    </source>
</evidence>
<dbReference type="Pfam" id="PF01237">
    <property type="entry name" value="Oxysterol_BP"/>
    <property type="match status" value="1"/>
</dbReference>
<protein>
    <submittedName>
        <fullName evidence="4">Protein KES1</fullName>
    </submittedName>
</protein>
<name>A0A369JGY6_HYPMA</name>
<feature type="compositionally biased region" description="Basic residues" evidence="3">
    <location>
        <begin position="351"/>
        <end position="361"/>
    </location>
</feature>
<dbReference type="EMBL" id="LUEZ02000077">
    <property type="protein sequence ID" value="RDB19675.1"/>
    <property type="molecule type" value="Genomic_DNA"/>
</dbReference>
<accession>A0A369JGY6</accession>
<evidence type="ECO:0000313" key="5">
    <source>
        <dbReference type="Proteomes" id="UP000076154"/>
    </source>
</evidence>
<keyword evidence="5" id="KW-1185">Reference proteome</keyword>
<dbReference type="FunCoup" id="A0A369JGY6">
    <property type="interactions" value="62"/>
</dbReference>
<evidence type="ECO:0000256" key="3">
    <source>
        <dbReference type="SAM" id="MobiDB-lite"/>
    </source>
</evidence>
<proteinExistence type="inferred from homology"/>
<dbReference type="InterPro" id="IPR000648">
    <property type="entry name" value="Oxysterol-bd"/>
</dbReference>
<dbReference type="PANTHER" id="PTHR10972">
    <property type="entry name" value="OXYSTEROL-BINDING PROTEIN-RELATED"/>
    <property type="match status" value="1"/>
</dbReference>
<organism evidence="4 5">
    <name type="scientific">Hypsizygus marmoreus</name>
    <name type="common">White beech mushroom</name>
    <name type="synonym">Agaricus marmoreus</name>
    <dbReference type="NCBI Taxonomy" id="39966"/>
    <lineage>
        <taxon>Eukaryota</taxon>
        <taxon>Fungi</taxon>
        <taxon>Dikarya</taxon>
        <taxon>Basidiomycota</taxon>
        <taxon>Agaricomycotina</taxon>
        <taxon>Agaricomycetes</taxon>
        <taxon>Agaricomycetidae</taxon>
        <taxon>Agaricales</taxon>
        <taxon>Tricholomatineae</taxon>
        <taxon>Lyophyllaceae</taxon>
        <taxon>Hypsizygus</taxon>
    </lineage>
</organism>
<dbReference type="PANTHER" id="PTHR10972:SF184">
    <property type="entry name" value="OXYSTEROL-BINDING PROTEIN HOMOLOG 4-RELATED"/>
    <property type="match status" value="1"/>
</dbReference>
<gene>
    <name evidence="4" type="primary">KES1_2</name>
    <name evidence="4" type="ORF">Hypma_013310</name>
</gene>
<dbReference type="OrthoDB" id="14833at2759"/>
<feature type="compositionally biased region" description="Low complexity" evidence="3">
    <location>
        <begin position="277"/>
        <end position="331"/>
    </location>
</feature>
<feature type="compositionally biased region" description="Gly residues" evidence="3">
    <location>
        <begin position="369"/>
        <end position="378"/>
    </location>
</feature>
<comment type="similarity">
    <text evidence="1 2">Belongs to the OSBP family.</text>
</comment>
<dbReference type="Gene3D" id="1.10.287.2720">
    <property type="match status" value="1"/>
</dbReference>
<dbReference type="Proteomes" id="UP000076154">
    <property type="component" value="Unassembled WGS sequence"/>
</dbReference>
<reference evidence="4" key="1">
    <citation type="submission" date="2018-04" db="EMBL/GenBank/DDBJ databases">
        <title>Whole genome sequencing of Hypsizygus marmoreus.</title>
        <authorList>
            <person name="Choi I.-G."/>
            <person name="Min B."/>
            <person name="Kim J.-G."/>
            <person name="Kim S."/>
            <person name="Oh Y.-L."/>
            <person name="Kong W.-S."/>
            <person name="Park H."/>
            <person name="Jeong J."/>
            <person name="Song E.-S."/>
        </authorList>
    </citation>
    <scope>NUCLEOTIDE SEQUENCE [LARGE SCALE GENOMIC DNA]</scope>
    <source>
        <strain evidence="4">51987-8</strain>
    </source>
</reference>
<dbReference type="InParanoid" id="A0A369JGY6"/>